<name>A0A8I6YI92_HORVV</name>
<accession>A0A8I6YI92</accession>
<dbReference type="Gramene" id="HORVU.MOREX.r3.7HG0729660.1">
    <property type="protein sequence ID" value="HORVU.MOREX.r3.7HG0729660.1.CDS1"/>
    <property type="gene ID" value="HORVU.MOREX.r3.7HG0729660"/>
</dbReference>
<sequence length="145" mass="15592">MPCGGASDPPASSSGGRFPARSASILFCMFFWEGGLAPAPRAARQLGLVLEIAPILAGVCVLPPGSVADFRPYESPWLRFLQCARRISPPGRKLCLSVPLCLVCHCSAATLMKSTGKKPERLLFSRCSVRVRVVIIAALCLLCFW</sequence>
<reference evidence="1" key="3">
    <citation type="submission" date="2022-01" db="UniProtKB">
        <authorList>
            <consortium name="EnsemblPlants"/>
        </authorList>
    </citation>
    <scope>IDENTIFICATION</scope>
    <source>
        <strain evidence="1">subsp. vulgare</strain>
    </source>
</reference>
<keyword evidence="2" id="KW-1185">Reference proteome</keyword>
<dbReference type="EnsemblPlants" id="HORVU.MOREX.r3.7HG0729660.1">
    <property type="protein sequence ID" value="HORVU.MOREX.r3.7HG0729660.1.CDS1"/>
    <property type="gene ID" value="HORVU.MOREX.r3.7HG0729660"/>
</dbReference>
<dbReference type="Proteomes" id="UP000011116">
    <property type="component" value="Chromosome 7H"/>
</dbReference>
<proteinExistence type="predicted"/>
<evidence type="ECO:0000313" key="2">
    <source>
        <dbReference type="Proteomes" id="UP000011116"/>
    </source>
</evidence>
<protein>
    <submittedName>
        <fullName evidence="1">Uncharacterized protein</fullName>
    </submittedName>
</protein>
<reference evidence="2" key="1">
    <citation type="journal article" date="2012" name="Nature">
        <title>A physical, genetic and functional sequence assembly of the barley genome.</title>
        <authorList>
            <consortium name="The International Barley Genome Sequencing Consortium"/>
            <person name="Mayer K.F."/>
            <person name="Waugh R."/>
            <person name="Brown J.W."/>
            <person name="Schulman A."/>
            <person name="Langridge P."/>
            <person name="Platzer M."/>
            <person name="Fincher G.B."/>
            <person name="Muehlbauer G.J."/>
            <person name="Sato K."/>
            <person name="Close T.J."/>
            <person name="Wise R.P."/>
            <person name="Stein N."/>
        </authorList>
    </citation>
    <scope>NUCLEOTIDE SEQUENCE [LARGE SCALE GENOMIC DNA]</scope>
    <source>
        <strain evidence="2">cv. Morex</strain>
    </source>
</reference>
<dbReference type="AlphaFoldDB" id="A0A8I6YI92"/>
<reference evidence="1" key="2">
    <citation type="submission" date="2020-10" db="EMBL/GenBank/DDBJ databases">
        <authorList>
            <person name="Scholz U."/>
            <person name="Mascher M."/>
            <person name="Fiebig A."/>
        </authorList>
    </citation>
    <scope>NUCLEOTIDE SEQUENCE [LARGE SCALE GENOMIC DNA]</scope>
    <source>
        <strain evidence="1">cv. Morex</strain>
    </source>
</reference>
<organism evidence="1 2">
    <name type="scientific">Hordeum vulgare subsp. vulgare</name>
    <name type="common">Domesticated barley</name>
    <dbReference type="NCBI Taxonomy" id="112509"/>
    <lineage>
        <taxon>Eukaryota</taxon>
        <taxon>Viridiplantae</taxon>
        <taxon>Streptophyta</taxon>
        <taxon>Embryophyta</taxon>
        <taxon>Tracheophyta</taxon>
        <taxon>Spermatophyta</taxon>
        <taxon>Magnoliopsida</taxon>
        <taxon>Liliopsida</taxon>
        <taxon>Poales</taxon>
        <taxon>Poaceae</taxon>
        <taxon>BOP clade</taxon>
        <taxon>Pooideae</taxon>
        <taxon>Triticodae</taxon>
        <taxon>Triticeae</taxon>
        <taxon>Hordeinae</taxon>
        <taxon>Hordeum</taxon>
    </lineage>
</organism>
<evidence type="ECO:0000313" key="1">
    <source>
        <dbReference type="EnsemblPlants" id="HORVU.MOREX.r3.7HG0729660.1.CDS1"/>
    </source>
</evidence>